<dbReference type="PANTHER" id="PTHR30015:SF7">
    <property type="entry name" value="TYPE IV METHYL-DIRECTED RESTRICTION ENZYME ECOKMRR"/>
    <property type="match status" value="1"/>
</dbReference>
<keyword evidence="2" id="KW-0378">Hydrolase</keyword>
<dbReference type="Pfam" id="PF04471">
    <property type="entry name" value="Mrr_cat"/>
    <property type="match status" value="1"/>
</dbReference>
<organism evidence="2 3">
    <name type="scientific">Methanobacterium bryantii</name>
    <dbReference type="NCBI Taxonomy" id="2161"/>
    <lineage>
        <taxon>Archaea</taxon>
        <taxon>Methanobacteriati</taxon>
        <taxon>Methanobacteriota</taxon>
        <taxon>Methanomada group</taxon>
        <taxon>Methanobacteria</taxon>
        <taxon>Methanobacteriales</taxon>
        <taxon>Methanobacteriaceae</taxon>
        <taxon>Methanobacterium</taxon>
    </lineage>
</organism>
<dbReference type="GO" id="GO:0015666">
    <property type="term" value="F:restriction endodeoxyribonuclease activity"/>
    <property type="evidence" value="ECO:0007669"/>
    <property type="project" value="TreeGrafter"/>
</dbReference>
<evidence type="ECO:0000259" key="1">
    <source>
        <dbReference type="Pfam" id="PF04471"/>
    </source>
</evidence>
<gene>
    <name evidence="2" type="ORF">ASJ80_09400</name>
</gene>
<proteinExistence type="predicted"/>
<accession>A0A2A2H7V1</accession>
<dbReference type="PANTHER" id="PTHR30015">
    <property type="entry name" value="MRR RESTRICTION SYSTEM PROTEIN"/>
    <property type="match status" value="1"/>
</dbReference>
<dbReference type="SUPFAM" id="SSF52980">
    <property type="entry name" value="Restriction endonuclease-like"/>
    <property type="match status" value="1"/>
</dbReference>
<evidence type="ECO:0000313" key="2">
    <source>
        <dbReference type="EMBL" id="PAV05482.1"/>
    </source>
</evidence>
<dbReference type="Gene3D" id="3.40.1350.10">
    <property type="match status" value="1"/>
</dbReference>
<dbReference type="Proteomes" id="UP000217784">
    <property type="component" value="Unassembled WGS sequence"/>
</dbReference>
<dbReference type="GO" id="GO:0009307">
    <property type="term" value="P:DNA restriction-modification system"/>
    <property type="evidence" value="ECO:0007669"/>
    <property type="project" value="InterPro"/>
</dbReference>
<dbReference type="InterPro" id="IPR007560">
    <property type="entry name" value="Restrct_endonuc_IV_Mrr"/>
</dbReference>
<dbReference type="InterPro" id="IPR011335">
    <property type="entry name" value="Restrct_endonuc-II-like"/>
</dbReference>
<keyword evidence="3" id="KW-1185">Reference proteome</keyword>
<dbReference type="PIRSF" id="PIRSF031853">
    <property type="entry name" value="UPC031853"/>
    <property type="match status" value="1"/>
</dbReference>
<dbReference type="InterPro" id="IPR011856">
    <property type="entry name" value="tRNA_endonuc-like_dom_sf"/>
</dbReference>
<comment type="caution">
    <text evidence="2">The sequence shown here is derived from an EMBL/GenBank/DDBJ whole genome shotgun (WGS) entry which is preliminary data.</text>
</comment>
<sequence>MVRAGQNAFLIDDFKSKNIVAIGWDEIGDLSACKSHNAVKKLVNKKYPEFKEGKVNITASQINKFRFEFNKGEYVVSYNPEERIYLIGEISSDYIFKENSTRHNHIREVKWIGNVNRDDLSVSTRNTLGAISTIFEINGDASSEMISVINGKKVFRDEEEEDAEEGTLKEDMVLKSHEFIKDRVLSLDWDEMQELIAGILRSMGYKTMVSPRGPDRGRDVLASPDGLLLKEPRIAVEVKHRKGQMGAPEIRGFTGGLRPGDKGLYVSTGGFTREAKYEADRSNIPLTLIDSDLLVTLIIQYYDNFDSDTRTLIPLTKIYWPI</sequence>
<keyword evidence="2" id="KW-0540">Nuclease</keyword>
<keyword evidence="2" id="KW-0255">Endonuclease</keyword>
<evidence type="ECO:0000313" key="3">
    <source>
        <dbReference type="Proteomes" id="UP000217784"/>
    </source>
</evidence>
<feature type="domain" description="Restriction endonuclease type IV Mrr" evidence="1">
    <location>
        <begin position="186"/>
        <end position="298"/>
    </location>
</feature>
<name>A0A2A2H7V1_METBR</name>
<protein>
    <submittedName>
        <fullName evidence="2">Restriction endonuclease</fullName>
    </submittedName>
</protein>
<dbReference type="InterPro" id="IPR016984">
    <property type="entry name" value="UCP031853"/>
</dbReference>
<dbReference type="EMBL" id="LMVM01000005">
    <property type="protein sequence ID" value="PAV05482.1"/>
    <property type="molecule type" value="Genomic_DNA"/>
</dbReference>
<reference evidence="2 3" key="1">
    <citation type="journal article" date="2017" name="BMC Genomics">
        <title>Genomic analysis of methanogenic archaea reveals a shift towards energy conservation.</title>
        <authorList>
            <person name="Gilmore S.P."/>
            <person name="Henske J.K."/>
            <person name="Sexton J.A."/>
            <person name="Solomon K.V."/>
            <person name="Seppala S."/>
            <person name="Yoo J.I."/>
            <person name="Huyett L.M."/>
            <person name="Pressman A."/>
            <person name="Cogan J.Z."/>
            <person name="Kivenson V."/>
            <person name="Peng X."/>
            <person name="Tan Y."/>
            <person name="Valentine D.L."/>
            <person name="O'Malley M.A."/>
        </authorList>
    </citation>
    <scope>NUCLEOTIDE SEQUENCE [LARGE SCALE GENOMIC DNA]</scope>
    <source>
        <strain evidence="2 3">M.o.H.</strain>
    </source>
</reference>
<dbReference type="InterPro" id="IPR052906">
    <property type="entry name" value="Type_IV_Methyl-Rstrct_Enzyme"/>
</dbReference>
<dbReference type="AlphaFoldDB" id="A0A2A2H7V1"/>
<dbReference type="GO" id="GO:0003677">
    <property type="term" value="F:DNA binding"/>
    <property type="evidence" value="ECO:0007669"/>
    <property type="project" value="InterPro"/>
</dbReference>